<dbReference type="AlphaFoldDB" id="A0A832J404"/>
<reference evidence="1" key="1">
    <citation type="journal article" date="2020" name="mSystems">
        <title>Genome- and Community-Level Interaction Insights into Carbon Utilization and Element Cycling Functions of Hydrothermarchaeota in Hydrothermal Sediment.</title>
        <authorList>
            <person name="Zhou Z."/>
            <person name="Liu Y."/>
            <person name="Xu W."/>
            <person name="Pan J."/>
            <person name="Luo Z.H."/>
            <person name="Li M."/>
        </authorList>
    </citation>
    <scope>NUCLEOTIDE SEQUENCE [LARGE SCALE GENOMIC DNA]</scope>
    <source>
        <strain evidence="1">HyVt-505</strain>
    </source>
</reference>
<dbReference type="EMBL" id="DRNF01000304">
    <property type="protein sequence ID" value="HHJ80939.1"/>
    <property type="molecule type" value="Genomic_DNA"/>
</dbReference>
<protein>
    <submittedName>
        <fullName evidence="1">HK97 gp10 family phage protein</fullName>
    </submittedName>
</protein>
<proteinExistence type="predicted"/>
<sequence>MALGIEIQMDGFAELDALWQQAPDITREVLDSVTREASEFLEGETKDLTPIGASGGGGGGLRDSIRAQEPEILANNVIGVVGTASPYAIPVELGTKPHFPPIEPLIDWVRAKLDVPERDVSQVAFQIARKISWRGTVAVGMFHRAYSMNEMQVKNKYSNATARIVERLSEAN</sequence>
<organism evidence="1">
    <name type="scientific">Candidatus Tenderia electrophaga</name>
    <dbReference type="NCBI Taxonomy" id="1748243"/>
    <lineage>
        <taxon>Bacteria</taxon>
        <taxon>Pseudomonadati</taxon>
        <taxon>Pseudomonadota</taxon>
        <taxon>Gammaproteobacteria</taxon>
        <taxon>Candidatus Tenderiales</taxon>
        <taxon>Candidatus Tenderiaceae</taxon>
        <taxon>Candidatus Tenderia</taxon>
    </lineage>
</organism>
<gene>
    <name evidence="1" type="ORF">ENJ65_04825</name>
</gene>
<accession>A0A832J404</accession>
<comment type="caution">
    <text evidence="1">The sequence shown here is derived from an EMBL/GenBank/DDBJ whole genome shotgun (WGS) entry which is preliminary data.</text>
</comment>
<dbReference type="Proteomes" id="UP000885832">
    <property type="component" value="Unassembled WGS sequence"/>
</dbReference>
<name>A0A832J404_9GAMM</name>
<evidence type="ECO:0000313" key="1">
    <source>
        <dbReference type="EMBL" id="HHJ80939.1"/>
    </source>
</evidence>